<dbReference type="EMBL" id="CP022046">
    <property type="protein sequence ID" value="ASE35472.1"/>
    <property type="molecule type" value="Genomic_DNA"/>
</dbReference>
<sequence length="196" mass="22857">MKIMGVAIMIYIIRHGQAEHNTDEPYSFNIRNPKLTLQGKEDYKKLRKEIRSDSRFWVSPTVRAIESAQLLSDENDITVVDILAPRIYPYKKVSLNPCDQMVPSDYNISLNFISVTDVAHPNDLNEEAFISHFKEFIDKYIDDDKNNVIITHDGVIATLLAYYKNIKLERDSNHDLMLHDDIFKFNKQDFLKGFNE</sequence>
<gene>
    <name evidence="3" type="ORF">CEP64_13045</name>
</gene>
<evidence type="ECO:0000256" key="2">
    <source>
        <dbReference type="ARBA" id="ARBA00023235"/>
    </source>
</evidence>
<reference evidence="4" key="1">
    <citation type="submission" date="2017-06" db="EMBL/GenBank/DDBJ databases">
        <title>FDA dAtabase for Regulatory Grade micrObial Sequences (FDA-ARGOS): Supporting development and validation of Infectious Disease Dx tests.</title>
        <authorList>
            <person name="Goldberg B."/>
            <person name="Campos J."/>
            <person name="Tallon L."/>
            <person name="Sadzewicz L."/>
            <person name="Sengamalay N."/>
            <person name="Ott S."/>
            <person name="Godinez A."/>
            <person name="Nagaraj S."/>
            <person name="Vavikolanu K."/>
            <person name="Nadendla S."/>
            <person name="George J."/>
            <person name="Geyer C."/>
            <person name="Sichtig H."/>
        </authorList>
    </citation>
    <scope>NUCLEOTIDE SEQUENCE [LARGE SCALE GENOMIC DNA]</scope>
    <source>
        <strain evidence="4">FDAARGOS_285</strain>
    </source>
</reference>
<dbReference type="Pfam" id="PF00300">
    <property type="entry name" value="His_Phos_1"/>
    <property type="match status" value="1"/>
</dbReference>
<dbReference type="SUPFAM" id="SSF53254">
    <property type="entry name" value="Phosphoglycerate mutase-like"/>
    <property type="match status" value="1"/>
</dbReference>
<name>A0AAI8GV06_MAMSC</name>
<dbReference type="KEGG" id="sscu:CEP64_13045"/>
<dbReference type="InterPro" id="IPR050275">
    <property type="entry name" value="PGM_Phosphatase"/>
</dbReference>
<accession>A0AAI8GV06</accession>
<dbReference type="PROSITE" id="PS00175">
    <property type="entry name" value="PG_MUTASE"/>
    <property type="match status" value="1"/>
</dbReference>
<dbReference type="PANTHER" id="PTHR48100">
    <property type="entry name" value="BROAD-SPECIFICITY PHOSPHATASE YOR283W-RELATED"/>
    <property type="match status" value="1"/>
</dbReference>
<keyword evidence="2" id="KW-0413">Isomerase</keyword>
<dbReference type="AlphaFoldDB" id="A0AAI8GV06"/>
<dbReference type="CDD" id="cd07067">
    <property type="entry name" value="HP_PGM_like"/>
    <property type="match status" value="1"/>
</dbReference>
<evidence type="ECO:0000313" key="4">
    <source>
        <dbReference type="Proteomes" id="UP000197058"/>
    </source>
</evidence>
<protein>
    <recommendedName>
        <fullName evidence="5">Histidine phosphatase family protein</fullName>
    </recommendedName>
</protein>
<evidence type="ECO:0008006" key="5">
    <source>
        <dbReference type="Google" id="ProtNLM"/>
    </source>
</evidence>
<dbReference type="Proteomes" id="UP000197058">
    <property type="component" value="Chromosome"/>
</dbReference>
<keyword evidence="1" id="KW-0324">Glycolysis</keyword>
<organism evidence="3 4">
    <name type="scientific">Mammaliicoccus sciuri</name>
    <name type="common">Staphylococcus sciuri</name>
    <dbReference type="NCBI Taxonomy" id="1296"/>
    <lineage>
        <taxon>Bacteria</taxon>
        <taxon>Bacillati</taxon>
        <taxon>Bacillota</taxon>
        <taxon>Bacilli</taxon>
        <taxon>Bacillales</taxon>
        <taxon>Staphylococcaceae</taxon>
        <taxon>Mammaliicoccus</taxon>
    </lineage>
</organism>
<dbReference type="GO" id="GO:0005737">
    <property type="term" value="C:cytoplasm"/>
    <property type="evidence" value="ECO:0007669"/>
    <property type="project" value="TreeGrafter"/>
</dbReference>
<evidence type="ECO:0000256" key="1">
    <source>
        <dbReference type="ARBA" id="ARBA00023152"/>
    </source>
</evidence>
<dbReference type="GO" id="GO:0016791">
    <property type="term" value="F:phosphatase activity"/>
    <property type="evidence" value="ECO:0007669"/>
    <property type="project" value="TreeGrafter"/>
</dbReference>
<dbReference type="PANTHER" id="PTHR48100:SF1">
    <property type="entry name" value="HISTIDINE PHOSPHATASE FAMILY PROTEIN-RELATED"/>
    <property type="match status" value="1"/>
</dbReference>
<evidence type="ECO:0000313" key="3">
    <source>
        <dbReference type="EMBL" id="ASE35472.1"/>
    </source>
</evidence>
<dbReference type="InterPro" id="IPR013078">
    <property type="entry name" value="His_Pase_superF_clade-1"/>
</dbReference>
<dbReference type="PIRSF" id="PIRSF000709">
    <property type="entry name" value="6PFK_2-Ptase"/>
    <property type="match status" value="1"/>
</dbReference>
<proteinExistence type="predicted"/>
<dbReference type="InterPro" id="IPR001345">
    <property type="entry name" value="PG/BPGM_mutase_AS"/>
</dbReference>
<dbReference type="SMART" id="SM00855">
    <property type="entry name" value="PGAM"/>
    <property type="match status" value="1"/>
</dbReference>
<dbReference type="Gene3D" id="3.40.50.1240">
    <property type="entry name" value="Phosphoglycerate mutase-like"/>
    <property type="match status" value="1"/>
</dbReference>
<dbReference type="InterPro" id="IPR029033">
    <property type="entry name" value="His_PPase_superfam"/>
</dbReference>